<proteinExistence type="predicted"/>
<dbReference type="InterPro" id="IPR050356">
    <property type="entry name" value="SulA_CellDiv_inhibitor"/>
</dbReference>
<evidence type="ECO:0008006" key="3">
    <source>
        <dbReference type="Google" id="ProtNLM"/>
    </source>
</evidence>
<reference evidence="2" key="1">
    <citation type="submission" date="2023-08" db="EMBL/GenBank/DDBJ databases">
        <authorList>
            <person name="Messyasz A."/>
            <person name="Mannisto M.K."/>
            <person name="Kerkhof L.J."/>
            <person name="Haggblom M."/>
        </authorList>
    </citation>
    <scope>NUCLEOTIDE SEQUENCE</scope>
    <source>
        <strain evidence="2">M8UP39</strain>
    </source>
</reference>
<evidence type="ECO:0000313" key="2">
    <source>
        <dbReference type="EMBL" id="XCB24784.1"/>
    </source>
</evidence>
<dbReference type="AlphaFoldDB" id="A0AAU7Z7A9"/>
<reference evidence="2" key="2">
    <citation type="journal article" date="2024" name="Environ. Microbiol.">
        <title>Genome analysis and description of Tunturibacter gen. nov. expands the diversity of Terriglobia in tundra soils.</title>
        <authorList>
            <person name="Messyasz A."/>
            <person name="Mannisto M.K."/>
            <person name="Kerkhof L.J."/>
            <person name="Haggblom M.M."/>
        </authorList>
    </citation>
    <scope>NUCLEOTIDE SEQUENCE</scope>
    <source>
        <strain evidence="2">M8UP39</strain>
    </source>
</reference>
<gene>
    <name evidence="2" type="ORF">RBB81_20875</name>
</gene>
<organism evidence="2">
    <name type="scientific">Tunturiibacter gelidiferens</name>
    <dbReference type="NCBI Taxonomy" id="3069689"/>
    <lineage>
        <taxon>Bacteria</taxon>
        <taxon>Pseudomonadati</taxon>
        <taxon>Acidobacteriota</taxon>
        <taxon>Terriglobia</taxon>
        <taxon>Terriglobales</taxon>
        <taxon>Acidobacteriaceae</taxon>
        <taxon>Tunturiibacter</taxon>
    </lineage>
</organism>
<dbReference type="GO" id="GO:0006281">
    <property type="term" value="P:DNA repair"/>
    <property type="evidence" value="ECO:0007669"/>
    <property type="project" value="TreeGrafter"/>
</dbReference>
<dbReference type="SUPFAM" id="SSF56672">
    <property type="entry name" value="DNA/RNA polymerases"/>
    <property type="match status" value="1"/>
</dbReference>
<dbReference type="KEGG" id="tgi:RBB81_20875"/>
<evidence type="ECO:0000256" key="1">
    <source>
        <dbReference type="ARBA" id="ARBA00022763"/>
    </source>
</evidence>
<keyword evidence="1" id="KW-0227">DNA damage</keyword>
<dbReference type="RefSeq" id="WP_353073976.1">
    <property type="nucleotide sequence ID" value="NZ_CP132938.1"/>
</dbReference>
<dbReference type="PANTHER" id="PTHR35369:SF2">
    <property type="entry name" value="BLR3025 PROTEIN"/>
    <property type="match status" value="1"/>
</dbReference>
<name>A0AAU7Z7A9_9BACT</name>
<dbReference type="PANTHER" id="PTHR35369">
    <property type="entry name" value="BLR3025 PROTEIN-RELATED"/>
    <property type="match status" value="1"/>
</dbReference>
<dbReference type="EMBL" id="CP132938">
    <property type="protein sequence ID" value="XCB24784.1"/>
    <property type="molecule type" value="Genomic_DNA"/>
</dbReference>
<dbReference type="InterPro" id="IPR043502">
    <property type="entry name" value="DNA/RNA_pol_sf"/>
</dbReference>
<sequence>MVRSAIQVIPRQSKAEILSGLPLTVLDLTNTQTETFALWGIRTLGNLAALPEKELIARMGQDGKRLRELARGEHPHLFQPVEPPFTLDERMELDAPVDLLDSLLFIANMMLDQLILRAKARILALASLTITLTLDGGASHTRTVRPALPTTDKQVWIKLLHLDLQAHPPAASILAIALHAEPGSTSKVQLGLFSPQLPEASRLDVTLARIRAIVGENNVGCAVLQDTHALESFRMGPFSVLSGESTVAASSQPRASMRVLRPSEAASITLQNGRPSIFFFRDRRYVVEHAYGPWVVGGDWWARTLWGCEQWDLVARSQDGSMLCCCMMRDLFENKWHMAALYD</sequence>
<protein>
    <recommendedName>
        <fullName evidence="3">DNA polymerase Y family protein</fullName>
    </recommendedName>
</protein>
<accession>A0AAU7Z7A9</accession>
<dbReference type="Gene3D" id="1.10.150.20">
    <property type="entry name" value="5' to 3' exonuclease, C-terminal subdomain"/>
    <property type="match status" value="1"/>
</dbReference>